<evidence type="ECO:0000259" key="1">
    <source>
        <dbReference type="Pfam" id="PF10056"/>
    </source>
</evidence>
<name>A0A5M8FM66_9GAMM</name>
<accession>A0A5M8FM66</accession>
<protein>
    <submittedName>
        <fullName evidence="2">DUF2293 domain-containing protein</fullName>
    </submittedName>
</protein>
<dbReference type="Pfam" id="PF10056">
    <property type="entry name" value="DUF2293"/>
    <property type="match status" value="1"/>
</dbReference>
<dbReference type="PANTHER" id="PTHR38113">
    <property type="match status" value="1"/>
</dbReference>
<dbReference type="Proteomes" id="UP000322981">
    <property type="component" value="Unassembled WGS sequence"/>
</dbReference>
<dbReference type="AlphaFoldDB" id="A0A5M8FM66"/>
<evidence type="ECO:0000313" key="2">
    <source>
        <dbReference type="EMBL" id="KAA6184221.1"/>
    </source>
</evidence>
<dbReference type="InterPro" id="IPR018744">
    <property type="entry name" value="DUF2293"/>
</dbReference>
<evidence type="ECO:0000313" key="3">
    <source>
        <dbReference type="Proteomes" id="UP000322981"/>
    </source>
</evidence>
<dbReference type="OrthoDB" id="1159372at2"/>
<gene>
    <name evidence="2" type="ORF">F2Q65_12965</name>
</gene>
<comment type="caution">
    <text evidence="2">The sequence shown here is derived from an EMBL/GenBank/DDBJ whole genome shotgun (WGS) entry which is preliminary data.</text>
</comment>
<dbReference type="EMBL" id="VWXX01000022">
    <property type="protein sequence ID" value="KAA6184221.1"/>
    <property type="molecule type" value="Genomic_DNA"/>
</dbReference>
<organism evidence="2 3">
    <name type="scientific">Thiohalocapsa marina</name>
    <dbReference type="NCBI Taxonomy" id="424902"/>
    <lineage>
        <taxon>Bacteria</taxon>
        <taxon>Pseudomonadati</taxon>
        <taxon>Pseudomonadota</taxon>
        <taxon>Gammaproteobacteria</taxon>
        <taxon>Chromatiales</taxon>
        <taxon>Chromatiaceae</taxon>
        <taxon>Thiohalocapsa</taxon>
    </lineage>
</organism>
<proteinExistence type="predicted"/>
<keyword evidence="3" id="KW-1185">Reference proteome</keyword>
<dbReference type="PANTHER" id="PTHR38113:SF2">
    <property type="entry name" value="DUF2293 DOMAIN-CONTAINING PROTEIN"/>
    <property type="match status" value="1"/>
</dbReference>
<reference evidence="2 3" key="1">
    <citation type="submission" date="2019-09" db="EMBL/GenBank/DDBJ databases">
        <title>Whole-genome sequence of the purple sulfur bacterium Thiohalocapsa marina DSM 19078.</title>
        <authorList>
            <person name="Kyndt J.A."/>
            <person name="Meyer T.E."/>
        </authorList>
    </citation>
    <scope>NUCLEOTIDE SEQUENCE [LARGE SCALE GENOMIC DNA]</scope>
    <source>
        <strain evidence="2 3">DSM 19078</strain>
    </source>
</reference>
<sequence>MTTNDLKVFITNRDSQCDECKEGLGRHAWITLEGNGRDVCLSCADLDHLVFLPSGDAALTRRARKHSRLSAVVLKWSRTRKRYERQGLLVEDKALTIAEAECEADAATRAQRRERAAVLRKELDQEYVARFAARIRDLYPDCPEGRENEIAEHACRKYSGRVGRTSEAKDFDPDAIRLALIAHIRHAETPYDELLLQGHERHAARARVRDTVDTILRAWKG</sequence>
<feature type="domain" description="DUF2293" evidence="1">
    <location>
        <begin position="135"/>
        <end position="220"/>
    </location>
</feature>
<dbReference type="RefSeq" id="WP_150093839.1">
    <property type="nucleotide sequence ID" value="NZ_VWXX01000022.1"/>
</dbReference>